<dbReference type="InterPro" id="IPR004838">
    <property type="entry name" value="NHTrfase_class1_PyrdxlP-BS"/>
</dbReference>
<name>A0A934N9F2_9BACT</name>
<evidence type="ECO:0000259" key="2">
    <source>
        <dbReference type="Pfam" id="PF00155"/>
    </source>
</evidence>
<evidence type="ECO:0000256" key="1">
    <source>
        <dbReference type="RuleBase" id="RU000481"/>
    </source>
</evidence>
<dbReference type="CDD" id="cd00609">
    <property type="entry name" value="AAT_like"/>
    <property type="match status" value="1"/>
</dbReference>
<protein>
    <recommendedName>
        <fullName evidence="1">Aminotransferase</fullName>
        <ecNumber evidence="1">2.6.1.-</ecNumber>
    </recommendedName>
</protein>
<dbReference type="InterPro" id="IPR015421">
    <property type="entry name" value="PyrdxlP-dep_Trfase_major"/>
</dbReference>
<accession>A0A934N9F2</accession>
<dbReference type="GO" id="GO:0008483">
    <property type="term" value="F:transaminase activity"/>
    <property type="evidence" value="ECO:0007669"/>
    <property type="project" value="UniProtKB-KW"/>
</dbReference>
<evidence type="ECO:0000313" key="3">
    <source>
        <dbReference type="EMBL" id="MBJ7608977.1"/>
    </source>
</evidence>
<evidence type="ECO:0000313" key="4">
    <source>
        <dbReference type="Proteomes" id="UP000614410"/>
    </source>
</evidence>
<dbReference type="GO" id="GO:0030170">
    <property type="term" value="F:pyridoxal phosphate binding"/>
    <property type="evidence" value="ECO:0007669"/>
    <property type="project" value="InterPro"/>
</dbReference>
<gene>
    <name evidence="3" type="ORF">JF887_06055</name>
</gene>
<comment type="cofactor">
    <cofactor evidence="1">
        <name>pyridoxal 5'-phosphate</name>
        <dbReference type="ChEBI" id="CHEBI:597326"/>
    </cofactor>
</comment>
<dbReference type="EMBL" id="JAEKNN010000026">
    <property type="protein sequence ID" value="MBJ7608977.1"/>
    <property type="molecule type" value="Genomic_DNA"/>
</dbReference>
<comment type="caution">
    <text evidence="3">The sequence shown here is derived from an EMBL/GenBank/DDBJ whole genome shotgun (WGS) entry which is preliminary data.</text>
</comment>
<dbReference type="Pfam" id="PF00155">
    <property type="entry name" value="Aminotran_1_2"/>
    <property type="match status" value="1"/>
</dbReference>
<dbReference type="InterPro" id="IPR015424">
    <property type="entry name" value="PyrdxlP-dep_Trfase"/>
</dbReference>
<dbReference type="EC" id="2.6.1.-" evidence="1"/>
<dbReference type="Proteomes" id="UP000614410">
    <property type="component" value="Unassembled WGS sequence"/>
</dbReference>
<organism evidence="3 4">
    <name type="scientific">Candidatus Amunia macphersoniae</name>
    <dbReference type="NCBI Taxonomy" id="3127014"/>
    <lineage>
        <taxon>Bacteria</taxon>
        <taxon>Bacillati</taxon>
        <taxon>Candidatus Dormiibacterota</taxon>
        <taxon>Candidatus Dormibacteria</taxon>
        <taxon>Candidatus Aeolococcales</taxon>
        <taxon>Candidatus Aeolococcaceae</taxon>
        <taxon>Candidatus Amunia</taxon>
    </lineage>
</organism>
<dbReference type="PROSITE" id="PS00105">
    <property type="entry name" value="AA_TRANSFER_CLASS_1"/>
    <property type="match status" value="1"/>
</dbReference>
<proteinExistence type="inferred from homology"/>
<feature type="domain" description="Aminotransferase class I/classII large" evidence="2">
    <location>
        <begin position="57"/>
        <end position="399"/>
    </location>
</feature>
<dbReference type="InterPro" id="IPR004839">
    <property type="entry name" value="Aminotransferase_I/II_large"/>
</dbReference>
<keyword evidence="1" id="KW-0808">Transferase</keyword>
<dbReference type="Gene3D" id="3.40.640.10">
    <property type="entry name" value="Type I PLP-dependent aspartate aminotransferase-like (Major domain)"/>
    <property type="match status" value="1"/>
</dbReference>
<dbReference type="PANTHER" id="PTHR42691">
    <property type="entry name" value="ASPARTATE AMINOTRANSFERASE YHDR-RELATED"/>
    <property type="match status" value="1"/>
</dbReference>
<sequence length="410" mass="44404">MAHGRHARHRVDRLNIEVADDSPLSRWTAGQVEVGGWIRRMFAEGERLRSAHGDGAVIDLALGQPLDAPVVVRQAMAAAAAEAFPGRHAYMANLGYPELRERAAEDVDFSGMTGGCLAMTGGAAGAICLALRAFLNPGDEVVGIAPYFPEFRPYCETAGLAFVPVRADDATQRVDPDGLVRALTERTAALIINTPSNPSGHVIEHEEMSAIVDVIEHHNRRTGRRILLVVDEAYRNLVYAPARRVEPFEYYETAVLARSFSKDMGLAGERIGYLALHPSLAGEQTDRGLASCMRALGMVNAPATAQRALLGLGSWQVDVNQYRVLRDHARDAALRAGLEVAEPQGGIFLWIRSPWPDTLAYVSAVAERHVLVTPGIAFEVAERFRLCFTSTPERLTRGLAVAGEVAAAAP</sequence>
<keyword evidence="1 3" id="KW-0032">Aminotransferase</keyword>
<reference evidence="3 4" key="1">
    <citation type="submission" date="2020-10" db="EMBL/GenBank/DDBJ databases">
        <title>Ca. Dormibacterota MAGs.</title>
        <authorList>
            <person name="Montgomery K."/>
        </authorList>
    </citation>
    <scope>NUCLEOTIDE SEQUENCE [LARGE SCALE GENOMIC DNA]</scope>
    <source>
        <strain evidence="3">Mitchell_Peninsula_5</strain>
    </source>
</reference>
<comment type="similarity">
    <text evidence="1">Belongs to the class-I pyridoxal-phosphate-dependent aminotransferase family.</text>
</comment>
<dbReference type="PANTHER" id="PTHR42691:SF1">
    <property type="entry name" value="ASPARTATE AMINOTRANSFERASE YHDR-RELATED"/>
    <property type="match status" value="1"/>
</dbReference>
<dbReference type="SUPFAM" id="SSF53383">
    <property type="entry name" value="PLP-dependent transferases"/>
    <property type="match status" value="1"/>
</dbReference>
<dbReference type="AlphaFoldDB" id="A0A934N9F2"/>